<dbReference type="Proteomes" id="UP000198832">
    <property type="component" value="Unassembled WGS sequence"/>
</dbReference>
<protein>
    <submittedName>
        <fullName evidence="2">Uncharacterized protein</fullName>
    </submittedName>
</protein>
<proteinExistence type="predicted"/>
<gene>
    <name evidence="2" type="ORF">SAMN04487968_10489</name>
</gene>
<feature type="transmembrane region" description="Helical" evidence="1">
    <location>
        <begin position="51"/>
        <end position="72"/>
    </location>
</feature>
<keyword evidence="1" id="KW-0812">Transmembrane</keyword>
<accession>A0A1I1GV32</accession>
<keyword evidence="1" id="KW-0472">Membrane</keyword>
<evidence type="ECO:0000256" key="1">
    <source>
        <dbReference type="SAM" id="Phobius"/>
    </source>
</evidence>
<feature type="transmembrane region" description="Helical" evidence="1">
    <location>
        <begin position="25"/>
        <end position="44"/>
    </location>
</feature>
<dbReference type="EMBL" id="FOLB01000004">
    <property type="protein sequence ID" value="SFC15667.1"/>
    <property type="molecule type" value="Genomic_DNA"/>
</dbReference>
<keyword evidence="1" id="KW-1133">Transmembrane helix</keyword>
<dbReference type="AlphaFoldDB" id="A0A1I1GV32"/>
<sequence length="107" mass="10670">MLGTYGGLRGCASLRGTTSCGGGPGFLLLALIFVVTVVIGAAVLRAAKVASAGSISFLAVSLAAVLSVLFLLDTLDSVTGAVIAGVLTVAAYLLSHWVTARFIDTAV</sequence>
<dbReference type="STRING" id="574651.SAMN04487968_10489"/>
<keyword evidence="3" id="KW-1185">Reference proteome</keyword>
<organism evidence="2 3">
    <name type="scientific">Nocardioides terrae</name>
    <dbReference type="NCBI Taxonomy" id="574651"/>
    <lineage>
        <taxon>Bacteria</taxon>
        <taxon>Bacillati</taxon>
        <taxon>Actinomycetota</taxon>
        <taxon>Actinomycetes</taxon>
        <taxon>Propionibacteriales</taxon>
        <taxon>Nocardioidaceae</taxon>
        <taxon>Nocardioides</taxon>
    </lineage>
</organism>
<evidence type="ECO:0000313" key="2">
    <source>
        <dbReference type="EMBL" id="SFC15667.1"/>
    </source>
</evidence>
<evidence type="ECO:0000313" key="3">
    <source>
        <dbReference type="Proteomes" id="UP000198832"/>
    </source>
</evidence>
<reference evidence="2 3" key="1">
    <citation type="submission" date="2016-10" db="EMBL/GenBank/DDBJ databases">
        <authorList>
            <person name="de Groot N.N."/>
        </authorList>
    </citation>
    <scope>NUCLEOTIDE SEQUENCE [LARGE SCALE GENOMIC DNA]</scope>
    <source>
        <strain evidence="2 3">CGMCC 1.7056</strain>
    </source>
</reference>
<feature type="transmembrane region" description="Helical" evidence="1">
    <location>
        <begin position="78"/>
        <end position="98"/>
    </location>
</feature>
<name>A0A1I1GV32_9ACTN</name>